<accession>A0A978VKD3</accession>
<feature type="domain" description="RRM" evidence="15">
    <location>
        <begin position="717"/>
        <end position="790"/>
    </location>
</feature>
<evidence type="ECO:0000256" key="7">
    <source>
        <dbReference type="ARBA" id="ARBA00022692"/>
    </source>
</evidence>
<keyword evidence="9 14" id="KW-1133">Transmembrane helix</keyword>
<feature type="compositionally biased region" description="Polar residues" evidence="13">
    <location>
        <begin position="792"/>
        <end position="806"/>
    </location>
</feature>
<feature type="compositionally biased region" description="Polar residues" evidence="13">
    <location>
        <begin position="1424"/>
        <end position="1436"/>
    </location>
</feature>
<dbReference type="Pfam" id="PF01699">
    <property type="entry name" value="Na_Ca_ex"/>
    <property type="match status" value="2"/>
</dbReference>
<dbReference type="InterPro" id="IPR000504">
    <property type="entry name" value="RRM_dom"/>
</dbReference>
<evidence type="ECO:0000313" key="17">
    <source>
        <dbReference type="Proteomes" id="UP000813462"/>
    </source>
</evidence>
<feature type="transmembrane region" description="Helical" evidence="14">
    <location>
        <begin position="425"/>
        <end position="446"/>
    </location>
</feature>
<evidence type="ECO:0000256" key="13">
    <source>
        <dbReference type="SAM" id="MobiDB-lite"/>
    </source>
</evidence>
<feature type="region of interest" description="Disordered" evidence="13">
    <location>
        <begin position="462"/>
        <end position="503"/>
    </location>
</feature>
<dbReference type="FunFam" id="3.30.70.330:FF:000522">
    <property type="entry name" value="RNA recognition motif (RRM)-containing protein"/>
    <property type="match status" value="1"/>
</dbReference>
<proteinExistence type="inferred from homology"/>
<feature type="compositionally biased region" description="Basic and acidic residues" evidence="13">
    <location>
        <begin position="1233"/>
        <end position="1244"/>
    </location>
</feature>
<keyword evidence="4" id="KW-0050">Antiport</keyword>
<dbReference type="EMBL" id="JAEACU010000004">
    <property type="protein sequence ID" value="KAH7533552.1"/>
    <property type="molecule type" value="Genomic_DNA"/>
</dbReference>
<feature type="region of interest" description="Disordered" evidence="13">
    <location>
        <begin position="1169"/>
        <end position="1203"/>
    </location>
</feature>
<feature type="region of interest" description="Disordered" evidence="13">
    <location>
        <begin position="1298"/>
        <end position="1327"/>
    </location>
</feature>
<feature type="compositionally biased region" description="Basic and acidic residues" evidence="13">
    <location>
        <begin position="471"/>
        <end position="489"/>
    </location>
</feature>
<dbReference type="InterPro" id="IPR004837">
    <property type="entry name" value="NaCa_Exmemb"/>
</dbReference>
<feature type="transmembrane region" description="Helical" evidence="14">
    <location>
        <begin position="162"/>
        <end position="186"/>
    </location>
</feature>
<dbReference type="InterPro" id="IPR004798">
    <property type="entry name" value="CAX-like"/>
</dbReference>
<feature type="transmembrane region" description="Helical" evidence="14">
    <location>
        <begin position="233"/>
        <end position="252"/>
    </location>
</feature>
<feature type="region of interest" description="Disordered" evidence="13">
    <location>
        <begin position="1218"/>
        <end position="1284"/>
    </location>
</feature>
<dbReference type="Gene3D" id="1.20.1420.30">
    <property type="entry name" value="NCX, central ion-binding region"/>
    <property type="match status" value="2"/>
</dbReference>
<evidence type="ECO:0000256" key="11">
    <source>
        <dbReference type="ARBA" id="ARBA00023136"/>
    </source>
</evidence>
<evidence type="ECO:0000256" key="9">
    <source>
        <dbReference type="ARBA" id="ARBA00022989"/>
    </source>
</evidence>
<dbReference type="Pfam" id="PF00076">
    <property type="entry name" value="RRM_1"/>
    <property type="match status" value="2"/>
</dbReference>
<feature type="compositionally biased region" description="Polar residues" evidence="13">
    <location>
        <begin position="1184"/>
        <end position="1203"/>
    </location>
</feature>
<feature type="domain" description="RRM" evidence="15">
    <location>
        <begin position="509"/>
        <end position="581"/>
    </location>
</feature>
<dbReference type="GO" id="GO:0015369">
    <property type="term" value="F:calcium:proton antiporter activity"/>
    <property type="evidence" value="ECO:0007669"/>
    <property type="project" value="InterPro"/>
</dbReference>
<dbReference type="PANTHER" id="PTHR31503">
    <property type="entry name" value="VACUOLAR CALCIUM ION TRANSPORTER"/>
    <property type="match status" value="1"/>
</dbReference>
<dbReference type="SMART" id="SM00360">
    <property type="entry name" value="RRM"/>
    <property type="match status" value="2"/>
</dbReference>
<feature type="compositionally biased region" description="Polar residues" evidence="13">
    <location>
        <begin position="1251"/>
        <end position="1276"/>
    </location>
</feature>
<evidence type="ECO:0000256" key="10">
    <source>
        <dbReference type="ARBA" id="ARBA00023065"/>
    </source>
</evidence>
<evidence type="ECO:0000256" key="8">
    <source>
        <dbReference type="ARBA" id="ARBA00022837"/>
    </source>
</evidence>
<comment type="subcellular location">
    <subcellularLocation>
        <location evidence="1">Vacuole membrane</location>
        <topology evidence="1">Multi-pass membrane protein</topology>
    </subcellularLocation>
</comment>
<gene>
    <name evidence="16" type="ORF">FEM48_Zijuj04G0143200</name>
</gene>
<feature type="transmembrane region" description="Helical" evidence="14">
    <location>
        <begin position="198"/>
        <end position="221"/>
    </location>
</feature>
<dbReference type="Pfam" id="PF07744">
    <property type="entry name" value="SPOC"/>
    <property type="match status" value="1"/>
</dbReference>
<dbReference type="InterPro" id="IPR012921">
    <property type="entry name" value="SPOC_C"/>
</dbReference>
<keyword evidence="11 14" id="KW-0472">Membrane</keyword>
<dbReference type="PROSITE" id="PS50102">
    <property type="entry name" value="RRM"/>
    <property type="match status" value="2"/>
</dbReference>
<organism evidence="16 17">
    <name type="scientific">Ziziphus jujuba var. spinosa</name>
    <dbReference type="NCBI Taxonomy" id="714518"/>
    <lineage>
        <taxon>Eukaryota</taxon>
        <taxon>Viridiplantae</taxon>
        <taxon>Streptophyta</taxon>
        <taxon>Embryophyta</taxon>
        <taxon>Tracheophyta</taxon>
        <taxon>Spermatophyta</taxon>
        <taxon>Magnoliopsida</taxon>
        <taxon>eudicotyledons</taxon>
        <taxon>Gunneridae</taxon>
        <taxon>Pentapetalae</taxon>
        <taxon>rosids</taxon>
        <taxon>fabids</taxon>
        <taxon>Rosales</taxon>
        <taxon>Rhamnaceae</taxon>
        <taxon>Paliureae</taxon>
        <taxon>Ziziphus</taxon>
    </lineage>
</organism>
<dbReference type="NCBIfam" id="TIGR00846">
    <property type="entry name" value="caca2"/>
    <property type="match status" value="1"/>
</dbReference>
<feature type="compositionally biased region" description="Polar residues" evidence="13">
    <location>
        <begin position="1218"/>
        <end position="1232"/>
    </location>
</feature>
<dbReference type="Gene3D" id="3.30.70.330">
    <property type="match status" value="2"/>
</dbReference>
<feature type="transmembrane region" description="Helical" evidence="14">
    <location>
        <begin position="288"/>
        <end position="307"/>
    </location>
</feature>
<evidence type="ECO:0000313" key="16">
    <source>
        <dbReference type="EMBL" id="KAH7533552.1"/>
    </source>
</evidence>
<keyword evidence="7 14" id="KW-0812">Transmembrane</keyword>
<feature type="transmembrane region" description="Helical" evidence="14">
    <location>
        <begin position="319"/>
        <end position="336"/>
    </location>
</feature>
<evidence type="ECO:0000256" key="12">
    <source>
        <dbReference type="PROSITE-ProRule" id="PRU00176"/>
    </source>
</evidence>
<dbReference type="GO" id="GO:0009705">
    <property type="term" value="C:plant-type vacuole membrane"/>
    <property type="evidence" value="ECO:0007669"/>
    <property type="project" value="TreeGrafter"/>
</dbReference>
<feature type="compositionally biased region" description="Polar residues" evidence="13">
    <location>
        <begin position="1398"/>
        <end position="1410"/>
    </location>
</feature>
<comment type="similarity">
    <text evidence="2">Belongs to the Ca(2+):cation antiporter (CaCA) (TC 2.A.19) family. Cation/proton exchanger (CAX) subfamily.</text>
</comment>
<evidence type="ECO:0000256" key="4">
    <source>
        <dbReference type="ARBA" id="ARBA00022449"/>
    </source>
</evidence>
<dbReference type="InterPro" id="IPR035979">
    <property type="entry name" value="RBD_domain_sf"/>
</dbReference>
<feature type="transmembrane region" description="Helical" evidence="14">
    <location>
        <begin position="70"/>
        <end position="90"/>
    </location>
</feature>
<feature type="compositionally biased region" description="Low complexity" evidence="13">
    <location>
        <begin position="1307"/>
        <end position="1318"/>
    </location>
</feature>
<evidence type="ECO:0000259" key="15">
    <source>
        <dbReference type="PROSITE" id="PS50102"/>
    </source>
</evidence>
<protein>
    <recommendedName>
        <fullName evidence="15">RRM domain-containing protein</fullName>
    </recommendedName>
</protein>
<dbReference type="CDD" id="cd00590">
    <property type="entry name" value="RRM_SF"/>
    <property type="match status" value="2"/>
</dbReference>
<feature type="compositionally biased region" description="Basic and acidic residues" evidence="13">
    <location>
        <begin position="658"/>
        <end position="669"/>
    </location>
</feature>
<evidence type="ECO:0000256" key="3">
    <source>
        <dbReference type="ARBA" id="ARBA00022448"/>
    </source>
</evidence>
<dbReference type="FunFam" id="1.20.1420.30:FF:000012">
    <property type="entry name" value="Vacuolar cation/proton exchanger"/>
    <property type="match status" value="1"/>
</dbReference>
<evidence type="ECO:0000256" key="2">
    <source>
        <dbReference type="ARBA" id="ARBA00008248"/>
    </source>
</evidence>
<evidence type="ECO:0000256" key="1">
    <source>
        <dbReference type="ARBA" id="ARBA00004128"/>
    </source>
</evidence>
<dbReference type="NCBIfam" id="TIGR00378">
    <property type="entry name" value="cax"/>
    <property type="match status" value="1"/>
</dbReference>
<dbReference type="CDD" id="cd21546">
    <property type="entry name" value="SPOC_FPA-like"/>
    <property type="match status" value="1"/>
</dbReference>
<dbReference type="PANTHER" id="PTHR31503:SF49">
    <property type="entry name" value="VACUOLAR CATION_PROTON EXCHANGER"/>
    <property type="match status" value="1"/>
</dbReference>
<reference evidence="16" key="1">
    <citation type="journal article" date="2021" name="Front. Plant Sci.">
        <title>Chromosome-Scale Genome Assembly for Chinese Sour Jujube and Insights Into Its Genome Evolution and Domestication Signature.</title>
        <authorList>
            <person name="Shen L.-Y."/>
            <person name="Luo H."/>
            <person name="Wang X.-L."/>
            <person name="Wang X.-M."/>
            <person name="Qiu X.-J."/>
            <person name="Liu H."/>
            <person name="Zhou S.-S."/>
            <person name="Jia K.-H."/>
            <person name="Nie S."/>
            <person name="Bao Y.-T."/>
            <person name="Zhang R.-G."/>
            <person name="Yun Q.-Z."/>
            <person name="Chai Y.-H."/>
            <person name="Lu J.-Y."/>
            <person name="Li Y."/>
            <person name="Zhao S.-W."/>
            <person name="Mao J.-F."/>
            <person name="Jia S.-G."/>
            <person name="Mao Y.-M."/>
        </authorList>
    </citation>
    <scope>NUCLEOTIDE SEQUENCE</scope>
    <source>
        <strain evidence="16">AT0</strain>
        <tissue evidence="16">Leaf</tissue>
    </source>
</reference>
<keyword evidence="10" id="KW-0406">Ion transport</keyword>
<keyword evidence="3" id="KW-0813">Transport</keyword>
<evidence type="ECO:0000256" key="5">
    <source>
        <dbReference type="ARBA" id="ARBA00022554"/>
    </source>
</evidence>
<feature type="transmembrane region" description="Helical" evidence="14">
    <location>
        <begin position="96"/>
        <end position="112"/>
    </location>
</feature>
<dbReference type="GO" id="GO:0006874">
    <property type="term" value="P:intracellular calcium ion homeostasis"/>
    <property type="evidence" value="ECO:0007669"/>
    <property type="project" value="TreeGrafter"/>
</dbReference>
<dbReference type="SUPFAM" id="SSF54928">
    <property type="entry name" value="RNA-binding domain, RBD"/>
    <property type="match status" value="2"/>
</dbReference>
<evidence type="ECO:0000256" key="14">
    <source>
        <dbReference type="SAM" id="Phobius"/>
    </source>
</evidence>
<keyword evidence="6" id="KW-0109">Calcium transport</keyword>
<sequence>MMKYLYQKVLDPQIRALDLEYEDQSLVSPQSLGRKKHSYDEAAHRSLGSGGSDHCSPLLMRNSVAESIKIVVFSAKINLLMPFGPLAIVVDKFSGHHGWVFFLSLLGIVPLAERLGYATEQLACYTGPTVGGLLNATFGNATELIISIYALRNGMTRVVQQSLLGSILSNMLLVLGCAFFAGGLVYSKREQVFNKGAATVNSGLLLMAVMGLLFPAVLHSTHTELHFGKSELALSRFTSCIMLVAYAAYLVFQLKSQQNLYVPVNEVENQNDADLDDDEAPEISKWEAIIWLSILTAWISILSEYLVDAIEGASVKMHVPVAFISVILLPIVGNAAEHAGAVMFAMKDKVDISLGVAIGSSTQISMFGVHLNITLLKKALTPHSCHMDSTLLLRHIEFSVRLLPCLDKVPFCVVVGWLIGRPMDLNFQLFETASLFITVLVVAFMVQSQGMRIPATSFSGKLSGRGGGGRGGRDRYRRDYHPRYEDKSSSHSGSGRYNSNSRKIAPPSRHLWVGNLSHSLSEDELTHHFLYFGDLENVAFQPGRSYAFLNFCSEDDAIAALKSLQGFPVAGNPLRIEFAKAVSCNLSRLCYLVEIPMPGIGAGGMGMSSFVQSFLGLCGIWNFSMKNAKKWKWALIRCSFTIGEVGTCQSGMRQLPIRDKSSASSHEEDYSQYENDQYSDLRESPFLQREFRDRRTSPEQFYPEKSSMSHKNAEPSAVLWIGFPASLKVDEIILRKAFLPFGEIEKITAFPGRSYAFVQFRSVTSACRAKDALQGKLFGNPRVHICFAKSESGSSNVGRNSINAPSSPHLRLNSRLGSSENFWQDRKFGSLTGDPSTKSQIFSDLDSGDSDSYSTNRKTALWSSGINSFEKRRFGEVGPELGVSPDRYEYQSSPTREKYGHLHDISRRLPQTSILYEEPWDLPEDARFCHGAKKLKISSFPLEKELPDYPFSDSEQEKHVFPRSYSDYPQADHFDRKFDAGPLAYKRIHDYPMNLSLPQEERSDQWKESYDSLQLGSASLLSNPVDRKRLTPESDRSSLNEWKWEGTIAKGGTPVCRARCFPVGKILDVMLPEFLDCTARTGLDMLSKHYYQAASASVVFFVPESDADIGFYNEFMNYLGEKERAAVAKLDEKTTLFLVPPSDFSQKVLKVPGKLSISGVILRLEHPSSNIGSIHPEQERRDTNLLSFPGNTSTSFPDSSRSGVSNLSFSGNVISSAPTASFSGSGHAVSSRSDPREDRHEYHPLHGNPRSGPNWSSQQMQDSVPGSRITPSQVSHSRIDPRIQDHPLVVTRAMQETGPANSTYGTSGIPSSGNSKSSLQEMQSGVSLSMPNASLQSQQLAQLASSLLGQQRHSGSNASASVGNDFRQINAMIESENMFGASQKYTSDGNSQFGQVKLPQQSLQQTSNVSPAPHLIERELKTGAQGNQQLQNPSSQEEAEADPQKRLQATLQLAAALLQQIQQGKGN</sequence>
<keyword evidence="5" id="KW-0926">Vacuole</keyword>
<dbReference type="InterPro" id="IPR012677">
    <property type="entry name" value="Nucleotide-bd_a/b_plait_sf"/>
</dbReference>
<comment type="caution">
    <text evidence="16">The sequence shown here is derived from an EMBL/GenBank/DDBJ whole genome shotgun (WGS) entry which is preliminary data.</text>
</comment>
<evidence type="ECO:0000256" key="6">
    <source>
        <dbReference type="ARBA" id="ARBA00022568"/>
    </source>
</evidence>
<feature type="compositionally biased region" description="Low complexity" evidence="13">
    <location>
        <begin position="490"/>
        <end position="502"/>
    </location>
</feature>
<keyword evidence="8" id="KW-0106">Calcium</keyword>
<feature type="region of interest" description="Disordered" evidence="13">
    <location>
        <begin position="1398"/>
        <end position="1447"/>
    </location>
</feature>
<dbReference type="Proteomes" id="UP000813462">
    <property type="component" value="Unassembled WGS sequence"/>
</dbReference>
<dbReference type="InterPro" id="IPR004713">
    <property type="entry name" value="CaH_exchang"/>
</dbReference>
<keyword evidence="12" id="KW-0694">RNA-binding</keyword>
<name>A0A978VKD3_ZIZJJ</name>
<feature type="region of interest" description="Disordered" evidence="13">
    <location>
        <begin position="658"/>
        <end position="678"/>
    </location>
</feature>
<dbReference type="GO" id="GO:0003723">
    <property type="term" value="F:RNA binding"/>
    <property type="evidence" value="ECO:0007669"/>
    <property type="project" value="UniProtKB-UniRule"/>
</dbReference>
<dbReference type="InterPro" id="IPR044880">
    <property type="entry name" value="NCX_ion-bd_dom_sf"/>
</dbReference>
<feature type="region of interest" description="Disordered" evidence="13">
    <location>
        <begin position="792"/>
        <end position="812"/>
    </location>
</feature>